<organism evidence="9 10">
    <name type="scientific">Tumebacillus lacus</name>
    <dbReference type="NCBI Taxonomy" id="2995335"/>
    <lineage>
        <taxon>Bacteria</taxon>
        <taxon>Bacillati</taxon>
        <taxon>Bacillota</taxon>
        <taxon>Bacilli</taxon>
        <taxon>Bacillales</taxon>
        <taxon>Alicyclobacillaceae</taxon>
        <taxon>Tumebacillus</taxon>
    </lineage>
</organism>
<evidence type="ECO:0000256" key="5">
    <source>
        <dbReference type="ARBA" id="ARBA00023002"/>
    </source>
</evidence>
<dbReference type="RefSeq" id="WP_267152537.1">
    <property type="nucleotide sequence ID" value="NZ_JAPMLT010000010.1"/>
</dbReference>
<keyword evidence="10" id="KW-1185">Reference proteome</keyword>
<evidence type="ECO:0000256" key="6">
    <source>
        <dbReference type="ARBA" id="ARBA00023027"/>
    </source>
</evidence>
<reference evidence="9 10" key="1">
    <citation type="submission" date="2022-11" db="EMBL/GenBank/DDBJ databases">
        <title>Study of microbial diversity in lake waters.</title>
        <authorList>
            <person name="Zhang J."/>
        </authorList>
    </citation>
    <scope>NUCLEOTIDE SEQUENCE [LARGE SCALE GENOMIC DNA]</scope>
    <source>
        <strain evidence="9 10">DT12</strain>
    </source>
</reference>
<keyword evidence="7" id="KW-0100">Branched-chain amino acid biosynthesis</keyword>
<dbReference type="Proteomes" id="UP001208017">
    <property type="component" value="Unassembled WGS sequence"/>
</dbReference>
<keyword evidence="1" id="KW-0432">Leucine biosynthesis</keyword>
<evidence type="ECO:0000259" key="8">
    <source>
        <dbReference type="Pfam" id="PF00180"/>
    </source>
</evidence>
<feature type="domain" description="Isopropylmalate dehydrogenase-like" evidence="8">
    <location>
        <begin position="1"/>
        <end position="52"/>
    </location>
</feature>
<evidence type="ECO:0000313" key="9">
    <source>
        <dbReference type="EMBL" id="MCX7571287.1"/>
    </source>
</evidence>
<evidence type="ECO:0000256" key="4">
    <source>
        <dbReference type="ARBA" id="ARBA00022842"/>
    </source>
</evidence>
<dbReference type="Pfam" id="PF00180">
    <property type="entry name" value="Iso_dh"/>
    <property type="match status" value="1"/>
</dbReference>
<keyword evidence="2" id="KW-0028">Amino-acid biosynthesis</keyword>
<dbReference type="PANTHER" id="PTHR42979">
    <property type="entry name" value="3-ISOPROPYLMALATE DEHYDROGENASE"/>
    <property type="match status" value="1"/>
</dbReference>
<evidence type="ECO:0000256" key="1">
    <source>
        <dbReference type="ARBA" id="ARBA00022430"/>
    </source>
</evidence>
<dbReference type="EMBL" id="JAPMLT010000010">
    <property type="protein sequence ID" value="MCX7571287.1"/>
    <property type="molecule type" value="Genomic_DNA"/>
</dbReference>
<comment type="caution">
    <text evidence="9">The sequence shown here is derived from an EMBL/GenBank/DDBJ whole genome shotgun (WGS) entry which is preliminary data.</text>
</comment>
<keyword evidence="3" id="KW-0479">Metal-binding</keyword>
<evidence type="ECO:0000256" key="7">
    <source>
        <dbReference type="ARBA" id="ARBA00023304"/>
    </source>
</evidence>
<protein>
    <submittedName>
        <fullName evidence="9">Isocitrate/isopropylmalate family dehydrogenase</fullName>
    </submittedName>
</protein>
<evidence type="ECO:0000256" key="2">
    <source>
        <dbReference type="ARBA" id="ARBA00022605"/>
    </source>
</evidence>
<dbReference type="Gene3D" id="3.40.718.10">
    <property type="entry name" value="Isopropylmalate Dehydrogenase"/>
    <property type="match status" value="1"/>
</dbReference>
<name>A0ABT3X5P6_9BACL</name>
<dbReference type="InterPro" id="IPR004429">
    <property type="entry name" value="Isopropylmalate_DH"/>
</dbReference>
<keyword evidence="5" id="KW-0560">Oxidoreductase</keyword>
<dbReference type="SUPFAM" id="SSF53659">
    <property type="entry name" value="Isocitrate/Isopropylmalate dehydrogenase-like"/>
    <property type="match status" value="1"/>
</dbReference>
<gene>
    <name evidence="9" type="ORF">OS242_15145</name>
</gene>
<dbReference type="InterPro" id="IPR024084">
    <property type="entry name" value="IsoPropMal-DH-like_dom"/>
</dbReference>
<keyword evidence="6" id="KW-0520">NAD</keyword>
<proteinExistence type="predicted"/>
<evidence type="ECO:0000256" key="3">
    <source>
        <dbReference type="ARBA" id="ARBA00022723"/>
    </source>
</evidence>
<sequence>MLIDNADTQMMRSPNQFDVLVTENLFGDILSDKASMLASSTGMIPSRLHRSARTFLSKNRSTARHPTS</sequence>
<evidence type="ECO:0000313" key="10">
    <source>
        <dbReference type="Proteomes" id="UP001208017"/>
    </source>
</evidence>
<dbReference type="PANTHER" id="PTHR42979:SF1">
    <property type="entry name" value="3-ISOPROPYLMALATE DEHYDROGENASE"/>
    <property type="match status" value="1"/>
</dbReference>
<keyword evidence="4" id="KW-0460">Magnesium</keyword>
<accession>A0ABT3X5P6</accession>